<dbReference type="Proteomes" id="UP001055879">
    <property type="component" value="Linkage Group LG12"/>
</dbReference>
<proteinExistence type="predicted"/>
<comment type="caution">
    <text evidence="1">The sequence shown here is derived from an EMBL/GenBank/DDBJ whole genome shotgun (WGS) entry which is preliminary data.</text>
</comment>
<protein>
    <submittedName>
        <fullName evidence="1">Uncharacterized protein</fullName>
    </submittedName>
</protein>
<accession>A0ACB8YHB6</accession>
<organism evidence="1 2">
    <name type="scientific">Arctium lappa</name>
    <name type="common">Greater burdock</name>
    <name type="synonym">Lappa major</name>
    <dbReference type="NCBI Taxonomy" id="4217"/>
    <lineage>
        <taxon>Eukaryota</taxon>
        <taxon>Viridiplantae</taxon>
        <taxon>Streptophyta</taxon>
        <taxon>Embryophyta</taxon>
        <taxon>Tracheophyta</taxon>
        <taxon>Spermatophyta</taxon>
        <taxon>Magnoliopsida</taxon>
        <taxon>eudicotyledons</taxon>
        <taxon>Gunneridae</taxon>
        <taxon>Pentapetalae</taxon>
        <taxon>asterids</taxon>
        <taxon>campanulids</taxon>
        <taxon>Asterales</taxon>
        <taxon>Asteraceae</taxon>
        <taxon>Carduoideae</taxon>
        <taxon>Cardueae</taxon>
        <taxon>Arctiinae</taxon>
        <taxon>Arctium</taxon>
    </lineage>
</organism>
<dbReference type="EMBL" id="CM042058">
    <property type="protein sequence ID" value="KAI3685154.1"/>
    <property type="molecule type" value="Genomic_DNA"/>
</dbReference>
<name>A0ACB8YHB6_ARCLA</name>
<gene>
    <name evidence="1" type="ORF">L6452_34389</name>
</gene>
<evidence type="ECO:0000313" key="2">
    <source>
        <dbReference type="Proteomes" id="UP001055879"/>
    </source>
</evidence>
<evidence type="ECO:0000313" key="1">
    <source>
        <dbReference type="EMBL" id="KAI3685154.1"/>
    </source>
</evidence>
<reference evidence="1 2" key="2">
    <citation type="journal article" date="2022" name="Mol. Ecol. Resour.">
        <title>The genomes of chicory, endive, great burdock and yacon provide insights into Asteraceae paleo-polyploidization history and plant inulin production.</title>
        <authorList>
            <person name="Fan W."/>
            <person name="Wang S."/>
            <person name="Wang H."/>
            <person name="Wang A."/>
            <person name="Jiang F."/>
            <person name="Liu H."/>
            <person name="Zhao H."/>
            <person name="Xu D."/>
            <person name="Zhang Y."/>
        </authorList>
    </citation>
    <scope>NUCLEOTIDE SEQUENCE [LARGE SCALE GENOMIC DNA]</scope>
    <source>
        <strain evidence="2">cv. Niubang</strain>
    </source>
</reference>
<reference evidence="2" key="1">
    <citation type="journal article" date="2022" name="Mol. Ecol. Resour.">
        <title>The genomes of chicory, endive, great burdock and yacon provide insights into Asteraceae palaeo-polyploidization history and plant inulin production.</title>
        <authorList>
            <person name="Fan W."/>
            <person name="Wang S."/>
            <person name="Wang H."/>
            <person name="Wang A."/>
            <person name="Jiang F."/>
            <person name="Liu H."/>
            <person name="Zhao H."/>
            <person name="Xu D."/>
            <person name="Zhang Y."/>
        </authorList>
    </citation>
    <scope>NUCLEOTIDE SEQUENCE [LARGE SCALE GENOMIC DNA]</scope>
    <source>
        <strain evidence="2">cv. Niubang</strain>
    </source>
</reference>
<sequence length="313" mass="34849">MLCSLVNHNQRLLEENYALNARLEVFAKKLGRKKAKLENERMISRQRKADYEDTSRKLWEKTLDMEKLMSKIKIVYVNSLKRVSYVSWSKLEFPSGGLVGASYLLIASFPFFDGLCSPSGFGRLIPRLKLGIGTSGPHCSASSYGRLSVALASSPDGSLPPDFSCILASMRPYVVWLYQYGESGDSSSNDSMLSKLSFVANEVACLLFIEPLNIVSLNRMANSSSYLSKMESDGNFSFAFMITVYASTFVRISRPNFSFKSMMNSLSHSSLFSVDGGSRLVLALVWFEVCLGPRIITTWNPPSLITSVCLFLN</sequence>
<keyword evidence="2" id="KW-1185">Reference proteome</keyword>